<reference evidence="1" key="1">
    <citation type="journal article" date="2015" name="Nature">
        <title>Complex archaea that bridge the gap between prokaryotes and eukaryotes.</title>
        <authorList>
            <person name="Spang A."/>
            <person name="Saw J.H."/>
            <person name="Jorgensen S.L."/>
            <person name="Zaremba-Niedzwiedzka K."/>
            <person name="Martijn J."/>
            <person name="Lind A.E."/>
            <person name="van Eijk R."/>
            <person name="Schleper C."/>
            <person name="Guy L."/>
            <person name="Ettema T.J."/>
        </authorList>
    </citation>
    <scope>NUCLEOTIDE SEQUENCE</scope>
</reference>
<proteinExistence type="predicted"/>
<dbReference type="EMBL" id="LAZR01001451">
    <property type="protein sequence ID" value="KKN44457.1"/>
    <property type="molecule type" value="Genomic_DNA"/>
</dbReference>
<evidence type="ECO:0000313" key="1">
    <source>
        <dbReference type="EMBL" id="KKN44457.1"/>
    </source>
</evidence>
<sequence length="570" mass="59306">MSKDSWIDRIGQPIRNAFAVHSLAGLLFGDHSTVSILFVIPEAVGSINSHNAAILTELQKLGRVDTITQADALTYPHFAEYNIIFCGTDNGTGWTTSNLAHVKEFPEPVICVDATVAAYLLIGADGGDAGTKTALTAIAEIKANDLGIGVEGVTGLAVGANTISSATTYNTLDMSDADITETFFGTEGVADNTDVLLAAVFKRQPDGTRGILSDASEATGSRYFYGPAYSAADLNALGLAVIELLAHMAIQATTAAVGVEISGDIGDLETKLFGNQATEFNNGNPLVEFLAGRNSAGTRLAIGKSLYDLLGIGYVDGAGGFNLENLRDDLRTLAQYLIDGDAGAEAGGALASGVSLVDMITPLGAVDTAAAAGPVSASDLAMAYLKQLVTALYRLTETAIADTTDPVDMTTEVADDTILANMLTKDGDTSGYDRRTDSQEAISDAIAALNADRPQVHTVYATGDMINIGDATMFALDALAGTVRNVRVKVHVDGASAGNISIVWFATSITTPLTFTERVLPVPVTVNPGGASDLEAEFGDLPEGLQLQCMIRSAGDDSGIDYFGELTYEG</sequence>
<comment type="caution">
    <text evidence="1">The sequence shown here is derived from an EMBL/GenBank/DDBJ whole genome shotgun (WGS) entry which is preliminary data.</text>
</comment>
<protein>
    <submittedName>
        <fullName evidence="1">Uncharacterized protein</fullName>
    </submittedName>
</protein>
<dbReference type="AlphaFoldDB" id="A0A0F9R599"/>
<gene>
    <name evidence="1" type="ORF">LCGC14_0693040</name>
</gene>
<name>A0A0F9R599_9ZZZZ</name>
<accession>A0A0F9R599</accession>
<organism evidence="1">
    <name type="scientific">marine sediment metagenome</name>
    <dbReference type="NCBI Taxonomy" id="412755"/>
    <lineage>
        <taxon>unclassified sequences</taxon>
        <taxon>metagenomes</taxon>
        <taxon>ecological metagenomes</taxon>
    </lineage>
</organism>